<dbReference type="Pfam" id="PF22770">
    <property type="entry name" value="POP1_C"/>
    <property type="match status" value="1"/>
</dbReference>
<evidence type="ECO:0000256" key="3">
    <source>
        <dbReference type="ARBA" id="ARBA00023242"/>
    </source>
</evidence>
<feature type="domain" description="POP1 C-terminal" evidence="7">
    <location>
        <begin position="714"/>
        <end position="787"/>
    </location>
</feature>
<evidence type="ECO:0000259" key="7">
    <source>
        <dbReference type="Pfam" id="PF22770"/>
    </source>
</evidence>
<sequence length="788" mass="88379">MNVKKEPSGKDAKPQFANAKQRRTARQVIDVQPVKDPESIARTINVEEFIDARKFEINSMETALKNATEFTGNMRVFQTLPRHMRRRAASYNVKRLPQRFRQRALDQVANHGEKPQPMKKSRKAKRKPGAIFEMFQKRSKENKRWLDTHLWHAKRMHMDHLWGYMVALHRNDKSTKSNFRASQHTCIVHDASYTTCLEMKGNLSDIGAVMGRVSDPTFMSVGAKRYIGGDKQGSIFIHRAGEYPAGSIALVSFFWIPSEEQNEERILWVWVHPSAAPDVFAAISEAITLAAAPVSINNLQSHMTRFELTGPRSHALLQEILKPDASCDITRAGRNLWSSLKTLRSPTSIPAGVILGMSIMDPRLSFPPKMQQRDAEIQSSHATQQSLNNALVRWPANVSKSTLHDPSVRQVFLRSKPTDAELIAKLQKKKNQPASSIIEDATLEPPTVPILLIQRNTHNASLGDKNANEFLNGWDVVLPAGTVAVNLWKSIIFAGAHATGIYDRRRLCFETGVASFPHDYPETAAHVQWATQQMTIKRETWERKPVAKRCNYAKLKVLDPFASHFARLVGSQYQSDSELDLKPVVVLHSVKLVAIIQDFLKKQEATDLQVLTGLCRDAIQTARPGFSMNHPFSLKDAFVRCRLTMMGRGLPDEHGIVYRASADGIAYWTQYFNRRMKNKSIDGEDDDEFDWSKPPSIENDAEIAQVLDKFPPHDLMIGHVTNGGFSMANGQGVAIACCLVRGLLQAKEGSSVGSMDDAVATGKPMKMFVLVRGPRGRICRPASLELLV</sequence>
<feature type="region of interest" description="Disordered" evidence="4">
    <location>
        <begin position="1"/>
        <end position="24"/>
    </location>
</feature>
<dbReference type="Proteomes" id="UP000320333">
    <property type="component" value="Unassembled WGS sequence"/>
</dbReference>
<evidence type="ECO:0000259" key="5">
    <source>
        <dbReference type="Pfam" id="PF06978"/>
    </source>
</evidence>
<feature type="compositionally biased region" description="Basic and acidic residues" evidence="4">
    <location>
        <begin position="1"/>
        <end position="13"/>
    </location>
</feature>
<dbReference type="InterPro" id="IPR039182">
    <property type="entry name" value="Pop1"/>
</dbReference>
<feature type="domain" description="Pop1 N-terminal" evidence="5">
    <location>
        <begin position="49"/>
        <end position="125"/>
    </location>
</feature>
<keyword evidence="9" id="KW-1185">Reference proteome</keyword>
<dbReference type="PANTHER" id="PTHR22731:SF3">
    <property type="entry name" value="RIBONUCLEASES P_MRP PROTEIN SUBUNIT POP1"/>
    <property type="match status" value="1"/>
</dbReference>
<name>A0A507EZR4_9FUNG</name>
<gene>
    <name evidence="8" type="ORF">CcCBS67573_g06829</name>
</gene>
<dbReference type="OrthoDB" id="442863at2759"/>
<evidence type="ECO:0000313" key="8">
    <source>
        <dbReference type="EMBL" id="TPX69519.1"/>
    </source>
</evidence>
<feature type="region of interest" description="Disordered" evidence="4">
    <location>
        <begin position="108"/>
        <end position="127"/>
    </location>
</feature>
<dbReference type="GO" id="GO:0005655">
    <property type="term" value="C:nucleolar ribonuclease P complex"/>
    <property type="evidence" value="ECO:0007669"/>
    <property type="project" value="InterPro"/>
</dbReference>
<evidence type="ECO:0000256" key="2">
    <source>
        <dbReference type="ARBA" id="ARBA00022694"/>
    </source>
</evidence>
<dbReference type="InterPro" id="IPR012590">
    <property type="entry name" value="POPLD_dom"/>
</dbReference>
<evidence type="ECO:0000256" key="1">
    <source>
        <dbReference type="ARBA" id="ARBA00004123"/>
    </source>
</evidence>
<comment type="subcellular location">
    <subcellularLocation>
        <location evidence="1">Nucleus</location>
    </subcellularLocation>
</comment>
<proteinExistence type="predicted"/>
<dbReference type="GO" id="GO:0000172">
    <property type="term" value="C:ribonuclease MRP complex"/>
    <property type="evidence" value="ECO:0007669"/>
    <property type="project" value="InterPro"/>
</dbReference>
<feature type="domain" description="POPLD" evidence="6">
    <location>
        <begin position="473"/>
        <end position="563"/>
    </location>
</feature>
<organism evidence="8 9">
    <name type="scientific">Chytriomyces confervae</name>
    <dbReference type="NCBI Taxonomy" id="246404"/>
    <lineage>
        <taxon>Eukaryota</taxon>
        <taxon>Fungi</taxon>
        <taxon>Fungi incertae sedis</taxon>
        <taxon>Chytridiomycota</taxon>
        <taxon>Chytridiomycota incertae sedis</taxon>
        <taxon>Chytridiomycetes</taxon>
        <taxon>Chytridiales</taxon>
        <taxon>Chytriomycetaceae</taxon>
        <taxon>Chytriomyces</taxon>
    </lineage>
</organism>
<keyword evidence="3" id="KW-0539">Nucleus</keyword>
<dbReference type="Pfam" id="PF06978">
    <property type="entry name" value="POP1_N"/>
    <property type="match status" value="2"/>
</dbReference>
<reference evidence="8 9" key="1">
    <citation type="journal article" date="2019" name="Sci. Rep.">
        <title>Comparative genomics of chytrid fungi reveal insights into the obligate biotrophic and pathogenic lifestyle of Synchytrium endobioticum.</title>
        <authorList>
            <person name="van de Vossenberg B.T.L.H."/>
            <person name="Warris S."/>
            <person name="Nguyen H.D.T."/>
            <person name="van Gent-Pelzer M.P.E."/>
            <person name="Joly D.L."/>
            <person name="van de Geest H.C."/>
            <person name="Bonants P.J.M."/>
            <person name="Smith D.S."/>
            <person name="Levesque C.A."/>
            <person name="van der Lee T.A.J."/>
        </authorList>
    </citation>
    <scope>NUCLEOTIDE SEQUENCE [LARGE SCALE GENOMIC DNA]</scope>
    <source>
        <strain evidence="8 9">CBS 675.73</strain>
    </source>
</reference>
<dbReference type="InterPro" id="IPR055079">
    <property type="entry name" value="POP1_C"/>
</dbReference>
<dbReference type="GO" id="GO:0001682">
    <property type="term" value="P:tRNA 5'-leader removal"/>
    <property type="evidence" value="ECO:0007669"/>
    <property type="project" value="InterPro"/>
</dbReference>
<feature type="compositionally biased region" description="Basic residues" evidence="4">
    <location>
        <begin position="117"/>
        <end position="127"/>
    </location>
</feature>
<comment type="caution">
    <text evidence="8">The sequence shown here is derived from an EMBL/GenBank/DDBJ whole genome shotgun (WGS) entry which is preliminary data.</text>
</comment>
<evidence type="ECO:0000313" key="9">
    <source>
        <dbReference type="Proteomes" id="UP000320333"/>
    </source>
</evidence>
<dbReference type="STRING" id="246404.A0A507EZR4"/>
<keyword evidence="2" id="KW-0819">tRNA processing</keyword>
<dbReference type="EMBL" id="QEAP01000314">
    <property type="protein sequence ID" value="TPX69519.1"/>
    <property type="molecule type" value="Genomic_DNA"/>
</dbReference>
<dbReference type="InterPro" id="IPR009723">
    <property type="entry name" value="Pop1_N"/>
</dbReference>
<dbReference type="AlphaFoldDB" id="A0A507EZR4"/>
<accession>A0A507EZR4</accession>
<dbReference type="Pfam" id="PF08170">
    <property type="entry name" value="POPLD"/>
    <property type="match status" value="1"/>
</dbReference>
<protein>
    <submittedName>
        <fullName evidence="8">Uncharacterized protein</fullName>
    </submittedName>
</protein>
<feature type="domain" description="Pop1 N-terminal" evidence="5">
    <location>
        <begin position="135"/>
        <end position="201"/>
    </location>
</feature>
<evidence type="ECO:0000256" key="4">
    <source>
        <dbReference type="SAM" id="MobiDB-lite"/>
    </source>
</evidence>
<evidence type="ECO:0000259" key="6">
    <source>
        <dbReference type="Pfam" id="PF08170"/>
    </source>
</evidence>
<dbReference type="PANTHER" id="PTHR22731">
    <property type="entry name" value="RIBONUCLEASES P/MRP PROTEIN SUBUNIT POP1"/>
    <property type="match status" value="1"/>
</dbReference>